<dbReference type="InterPro" id="IPR011990">
    <property type="entry name" value="TPR-like_helical_dom_sf"/>
</dbReference>
<dbReference type="InterPro" id="IPR049202">
    <property type="entry name" value="DUF6817"/>
</dbReference>
<accession>A0ABD3HB74</accession>
<evidence type="ECO:0000313" key="3">
    <source>
        <dbReference type="Proteomes" id="UP001633002"/>
    </source>
</evidence>
<dbReference type="PANTHER" id="PTHR37391">
    <property type="entry name" value="E3 UBIQUITIN-PROTEIN LIGASE"/>
    <property type="match status" value="1"/>
</dbReference>
<evidence type="ECO:0000259" key="1">
    <source>
        <dbReference type="Pfam" id="PF20680"/>
    </source>
</evidence>
<reference evidence="2 3" key="1">
    <citation type="submission" date="2024-09" db="EMBL/GenBank/DDBJ databases">
        <title>Chromosome-scale assembly of Riccia sorocarpa.</title>
        <authorList>
            <person name="Paukszto L."/>
        </authorList>
    </citation>
    <scope>NUCLEOTIDE SEQUENCE [LARGE SCALE GENOMIC DNA]</scope>
    <source>
        <strain evidence="2">LP-2024</strain>
        <tissue evidence="2">Aerial parts of the thallus</tissue>
    </source>
</reference>
<dbReference type="EMBL" id="JBJQOH010000004">
    <property type="protein sequence ID" value="KAL3687749.1"/>
    <property type="molecule type" value="Genomic_DNA"/>
</dbReference>
<proteinExistence type="predicted"/>
<dbReference type="SUPFAM" id="SSF48452">
    <property type="entry name" value="TPR-like"/>
    <property type="match status" value="1"/>
</dbReference>
<feature type="domain" description="DUF6817" evidence="1">
    <location>
        <begin position="134"/>
        <end position="218"/>
    </location>
</feature>
<gene>
    <name evidence="2" type="ORF">R1sor_014058</name>
</gene>
<dbReference type="Proteomes" id="UP001633002">
    <property type="component" value="Unassembled WGS sequence"/>
</dbReference>
<dbReference type="AlphaFoldDB" id="A0ABD3HB74"/>
<organism evidence="2 3">
    <name type="scientific">Riccia sorocarpa</name>
    <dbReference type="NCBI Taxonomy" id="122646"/>
    <lineage>
        <taxon>Eukaryota</taxon>
        <taxon>Viridiplantae</taxon>
        <taxon>Streptophyta</taxon>
        <taxon>Embryophyta</taxon>
        <taxon>Marchantiophyta</taxon>
        <taxon>Marchantiopsida</taxon>
        <taxon>Marchantiidae</taxon>
        <taxon>Marchantiales</taxon>
        <taxon>Ricciaceae</taxon>
        <taxon>Riccia</taxon>
    </lineage>
</organism>
<dbReference type="Pfam" id="PF20680">
    <property type="entry name" value="DUF6817"/>
    <property type="match status" value="1"/>
</dbReference>
<evidence type="ECO:0000313" key="2">
    <source>
        <dbReference type="EMBL" id="KAL3687749.1"/>
    </source>
</evidence>
<sequence length="503" mass="57568">MDFQEPVLGDRISSVGDEGEKAVKVVDWAEFHDVFHELDGVAFKAKQLRAKKAALSEKLEAGQAALAARLPLCFIRLSQWGEAQFIMAHENGKKSYDENGAVKSLESRLERARLFIREQFEEIDPKLPVFLRKLKDVGATECWHKHGTFYEHLYHVYRNLKLWDAPDSVARCGLFHSAYSNSYVNLAIFPPDTGRGVVRDLIGAEAEELTHWFCIVPRQQLIFDMIMFKYSNEELLQHLKNLKEGKEIANPLMPPEGLVVKHIRTGENLLVPKNLIAIFFLLTMVDFADQYYGWQDDLFANRSGKFDYSGDQWTALWPGDGRPGLWVPLVSRMGVWLSILLHEEAAYREREETEGRGEALKKRPFADIQITVPSILDNCSVIVSSTDQIEALELYWQAFPMDADGKPKSAEIVEPLLRKAFQKNPYLAEPHIVLAQVLLGEGKYEEAEKEATEGLKLLLEWGTHWDKRMSWEGWISWVRVLLLNAKDRTWPRSVWGITSLGLV</sequence>
<protein>
    <recommendedName>
        <fullName evidence="1">DUF6817 domain-containing protein</fullName>
    </recommendedName>
</protein>
<dbReference type="PANTHER" id="PTHR37391:SF2">
    <property type="entry name" value="E3 UBIQUITIN-PROTEIN LIGASE"/>
    <property type="match status" value="1"/>
</dbReference>
<comment type="caution">
    <text evidence="2">The sequence shown here is derived from an EMBL/GenBank/DDBJ whole genome shotgun (WGS) entry which is preliminary data.</text>
</comment>
<keyword evidence="3" id="KW-1185">Reference proteome</keyword>
<name>A0ABD3HB74_9MARC</name>